<keyword evidence="2" id="KW-1185">Reference proteome</keyword>
<name>A0AAN7B4S1_9PEZI</name>
<protein>
    <submittedName>
        <fullName evidence="1">Uncharacterized protein</fullName>
    </submittedName>
</protein>
<reference evidence="1" key="1">
    <citation type="journal article" date="2023" name="Mol. Phylogenet. Evol.">
        <title>Genome-scale phylogeny and comparative genomics of the fungal order Sordariales.</title>
        <authorList>
            <person name="Hensen N."/>
            <person name="Bonometti L."/>
            <person name="Westerberg I."/>
            <person name="Brannstrom I.O."/>
            <person name="Guillou S."/>
            <person name="Cros-Aarteil S."/>
            <person name="Calhoun S."/>
            <person name="Haridas S."/>
            <person name="Kuo A."/>
            <person name="Mondo S."/>
            <person name="Pangilinan J."/>
            <person name="Riley R."/>
            <person name="LaButti K."/>
            <person name="Andreopoulos B."/>
            <person name="Lipzen A."/>
            <person name="Chen C."/>
            <person name="Yan M."/>
            <person name="Daum C."/>
            <person name="Ng V."/>
            <person name="Clum A."/>
            <person name="Steindorff A."/>
            <person name="Ohm R.A."/>
            <person name="Martin F."/>
            <person name="Silar P."/>
            <person name="Natvig D.O."/>
            <person name="Lalanne C."/>
            <person name="Gautier V."/>
            <person name="Ament-Velasquez S.L."/>
            <person name="Kruys A."/>
            <person name="Hutchinson M.I."/>
            <person name="Powell A.J."/>
            <person name="Barry K."/>
            <person name="Miller A.N."/>
            <person name="Grigoriev I.V."/>
            <person name="Debuchy R."/>
            <person name="Gladieux P."/>
            <person name="Hiltunen Thoren M."/>
            <person name="Johannesson H."/>
        </authorList>
    </citation>
    <scope>NUCLEOTIDE SEQUENCE</scope>
    <source>
        <strain evidence="1">PSN293</strain>
    </source>
</reference>
<evidence type="ECO:0000313" key="1">
    <source>
        <dbReference type="EMBL" id="KAK4212751.1"/>
    </source>
</evidence>
<comment type="caution">
    <text evidence="1">The sequence shown here is derived from an EMBL/GenBank/DDBJ whole genome shotgun (WGS) entry which is preliminary data.</text>
</comment>
<dbReference type="AlphaFoldDB" id="A0AAN7B4S1"/>
<organism evidence="1 2">
    <name type="scientific">Rhypophila decipiens</name>
    <dbReference type="NCBI Taxonomy" id="261697"/>
    <lineage>
        <taxon>Eukaryota</taxon>
        <taxon>Fungi</taxon>
        <taxon>Dikarya</taxon>
        <taxon>Ascomycota</taxon>
        <taxon>Pezizomycotina</taxon>
        <taxon>Sordariomycetes</taxon>
        <taxon>Sordariomycetidae</taxon>
        <taxon>Sordariales</taxon>
        <taxon>Naviculisporaceae</taxon>
        <taxon>Rhypophila</taxon>
    </lineage>
</organism>
<proteinExistence type="predicted"/>
<evidence type="ECO:0000313" key="2">
    <source>
        <dbReference type="Proteomes" id="UP001301769"/>
    </source>
</evidence>
<sequence length="70" mass="7762">MDKQPSRFVPVPRPWKDKAIQSAAVSVHKTDSGNAIDRWLSESVNDQPFNTIAFVQQASTTSKSTNTSKK</sequence>
<gene>
    <name evidence="1" type="ORF">QBC37DRAFT_186605</name>
</gene>
<reference evidence="1" key="2">
    <citation type="submission" date="2023-05" db="EMBL/GenBank/DDBJ databases">
        <authorList>
            <consortium name="Lawrence Berkeley National Laboratory"/>
            <person name="Steindorff A."/>
            <person name="Hensen N."/>
            <person name="Bonometti L."/>
            <person name="Westerberg I."/>
            <person name="Brannstrom I.O."/>
            <person name="Guillou S."/>
            <person name="Cros-Aarteil S."/>
            <person name="Calhoun S."/>
            <person name="Haridas S."/>
            <person name="Kuo A."/>
            <person name="Mondo S."/>
            <person name="Pangilinan J."/>
            <person name="Riley R."/>
            <person name="Labutti K."/>
            <person name="Andreopoulos B."/>
            <person name="Lipzen A."/>
            <person name="Chen C."/>
            <person name="Yanf M."/>
            <person name="Daum C."/>
            <person name="Ng V."/>
            <person name="Clum A."/>
            <person name="Ohm R."/>
            <person name="Martin F."/>
            <person name="Silar P."/>
            <person name="Natvig D."/>
            <person name="Lalanne C."/>
            <person name="Gautier V."/>
            <person name="Ament-Velasquez S.L."/>
            <person name="Kruys A."/>
            <person name="Hutchinson M.I."/>
            <person name="Powell A.J."/>
            <person name="Barry K."/>
            <person name="Miller A.N."/>
            <person name="Grigoriev I.V."/>
            <person name="Debuchy R."/>
            <person name="Gladieux P."/>
            <person name="Thoren M.H."/>
            <person name="Johannesson H."/>
        </authorList>
    </citation>
    <scope>NUCLEOTIDE SEQUENCE</scope>
    <source>
        <strain evidence="1">PSN293</strain>
    </source>
</reference>
<dbReference type="EMBL" id="MU858121">
    <property type="protein sequence ID" value="KAK4212751.1"/>
    <property type="molecule type" value="Genomic_DNA"/>
</dbReference>
<dbReference type="Proteomes" id="UP001301769">
    <property type="component" value="Unassembled WGS sequence"/>
</dbReference>
<accession>A0AAN7B4S1</accession>